<feature type="transmembrane region" description="Helical" evidence="1">
    <location>
        <begin position="101"/>
        <end position="124"/>
    </location>
</feature>
<gene>
    <name evidence="2" type="ORF">GCM10010280_56590</name>
</gene>
<keyword evidence="1" id="KW-0472">Membrane</keyword>
<proteinExistence type="predicted"/>
<protein>
    <submittedName>
        <fullName evidence="2">Uncharacterized protein</fullName>
    </submittedName>
</protein>
<feature type="transmembrane region" description="Helical" evidence="1">
    <location>
        <begin position="231"/>
        <end position="251"/>
    </location>
</feature>
<reference evidence="2" key="2">
    <citation type="submission" date="2020-09" db="EMBL/GenBank/DDBJ databases">
        <authorList>
            <person name="Sun Q."/>
            <person name="Ohkuma M."/>
        </authorList>
    </citation>
    <scope>NUCLEOTIDE SEQUENCE</scope>
    <source>
        <strain evidence="2">JCM 4403</strain>
    </source>
</reference>
<dbReference type="AlphaFoldDB" id="A0A918C1W4"/>
<name>A0A918C1W4_9ACTN</name>
<feature type="transmembrane region" description="Helical" evidence="1">
    <location>
        <begin position="195"/>
        <end position="219"/>
    </location>
</feature>
<keyword evidence="1" id="KW-0812">Transmembrane</keyword>
<comment type="caution">
    <text evidence="2">The sequence shown here is derived from an EMBL/GenBank/DDBJ whole genome shotgun (WGS) entry which is preliminary data.</text>
</comment>
<evidence type="ECO:0000256" key="1">
    <source>
        <dbReference type="SAM" id="Phobius"/>
    </source>
</evidence>
<evidence type="ECO:0000313" key="3">
    <source>
        <dbReference type="Proteomes" id="UP000656732"/>
    </source>
</evidence>
<evidence type="ECO:0000313" key="2">
    <source>
        <dbReference type="EMBL" id="GGR01232.1"/>
    </source>
</evidence>
<accession>A0A918C1W4</accession>
<reference evidence="2" key="1">
    <citation type="journal article" date="2014" name="Int. J. Syst. Evol. Microbiol.">
        <title>Complete genome sequence of Corynebacterium casei LMG S-19264T (=DSM 44701T), isolated from a smear-ripened cheese.</title>
        <authorList>
            <consortium name="US DOE Joint Genome Institute (JGI-PGF)"/>
            <person name="Walter F."/>
            <person name="Albersmeier A."/>
            <person name="Kalinowski J."/>
            <person name="Ruckert C."/>
        </authorList>
    </citation>
    <scope>NUCLEOTIDE SEQUENCE</scope>
    <source>
        <strain evidence="2">JCM 4403</strain>
    </source>
</reference>
<keyword evidence="1" id="KW-1133">Transmembrane helix</keyword>
<feature type="transmembrane region" description="Helical" evidence="1">
    <location>
        <begin position="136"/>
        <end position="156"/>
    </location>
</feature>
<sequence>MGECRNGTAIGGVQRARSPHWFESVVMSIRPWVVVEPPDDRGLRRVSVGGETVGSAWSPADLRKVLRRLGYPRDMDLNDSTALCWRGGGSEVWPDRRWRRLLTVSVMLAGLLTSMTFSAVIGWPDASGALTFAQRITGVLFVLSGIVLGLSAIAALDYWGRRQFKFSGAIVLIGVIIALATDGILFLLWLEEREFTLHLLVYVPALCWSVWALVVLVRQKSWEGVPQPKKIAAGVVATALLTAVSLAYSTMYQPASAPMHFALEAEFGKARADDELPFVHVPMKLHMKNTGGIPVYIINDIYTVRGRAALYSRGEGDVMGEWRRSVGKQGTREGEAERYVDKLRYFTVSSGRFYESGKSLDVGQEHSVERVFQLPKNVGYDTVTVELEIAYMRKDRGKLDVEAFRSAHPSWNERNERYYCDPATCGGQLIYEARVRHNNNLINVTRKPRYVTAVWSPGGRFISSISSFPFNYSALGDYGEERREMERYGAARARVGSEVSVAELLESAGV</sequence>
<organism evidence="2 3">
    <name type="scientific">Streptomyces pilosus</name>
    <dbReference type="NCBI Taxonomy" id="28893"/>
    <lineage>
        <taxon>Bacteria</taxon>
        <taxon>Bacillati</taxon>
        <taxon>Actinomycetota</taxon>
        <taxon>Actinomycetes</taxon>
        <taxon>Kitasatosporales</taxon>
        <taxon>Streptomycetaceae</taxon>
        <taxon>Streptomyces</taxon>
    </lineage>
</organism>
<dbReference type="Proteomes" id="UP000656732">
    <property type="component" value="Unassembled WGS sequence"/>
</dbReference>
<feature type="transmembrane region" description="Helical" evidence="1">
    <location>
        <begin position="168"/>
        <end position="189"/>
    </location>
</feature>
<dbReference type="EMBL" id="BMTU01000014">
    <property type="protein sequence ID" value="GGR01232.1"/>
    <property type="molecule type" value="Genomic_DNA"/>
</dbReference>
<keyword evidence="3" id="KW-1185">Reference proteome</keyword>